<dbReference type="AlphaFoldDB" id="A0A7S2XK45"/>
<gene>
    <name evidence="3" type="ORF">LSP00402_LOCUS21912</name>
</gene>
<protein>
    <recommendedName>
        <fullName evidence="2">Stress-response A/B barrel domain-containing protein</fullName>
    </recommendedName>
</protein>
<comment type="subunit">
    <text evidence="1">Homodimer.</text>
</comment>
<dbReference type="SUPFAM" id="SSF54909">
    <property type="entry name" value="Dimeric alpha+beta barrel"/>
    <property type="match status" value="1"/>
</dbReference>
<accession>A0A7S2XK45</accession>
<evidence type="ECO:0000259" key="2">
    <source>
        <dbReference type="PROSITE" id="PS51502"/>
    </source>
</evidence>
<organism evidence="3">
    <name type="scientific">Lotharella oceanica</name>
    <dbReference type="NCBI Taxonomy" id="641309"/>
    <lineage>
        <taxon>Eukaryota</taxon>
        <taxon>Sar</taxon>
        <taxon>Rhizaria</taxon>
        <taxon>Cercozoa</taxon>
        <taxon>Chlorarachniophyceae</taxon>
        <taxon>Lotharella</taxon>
    </lineage>
</organism>
<proteinExistence type="predicted"/>
<dbReference type="Gene3D" id="3.30.70.100">
    <property type="match status" value="1"/>
</dbReference>
<dbReference type="EMBL" id="HBHP01035604">
    <property type="protein sequence ID" value="CAD9777896.1"/>
    <property type="molecule type" value="Transcribed_RNA"/>
</dbReference>
<sequence length="157" mass="17146">MKHEHYRRWGPGGMALLCLVAIWTTLGGTVQNQPSQRLRAKTTIGAAEMTVIHIVLLKFASPNDSKVAASMKKACEIIRTIPGVISASAGPNYTQRGKGYNFALVVTFESKESEAKYQTHEEHVRAKKECIAPHLSKEADPVLALDYVDLAAPSSKV</sequence>
<dbReference type="PANTHER" id="PTHR33178">
    <property type="match status" value="1"/>
</dbReference>
<dbReference type="InterPro" id="IPR011008">
    <property type="entry name" value="Dimeric_a/b-barrel"/>
</dbReference>
<dbReference type="InterPro" id="IPR013097">
    <property type="entry name" value="Dabb"/>
</dbReference>
<feature type="domain" description="Stress-response A/B barrel" evidence="2">
    <location>
        <begin position="51"/>
        <end position="147"/>
    </location>
</feature>
<dbReference type="PROSITE" id="PS51502">
    <property type="entry name" value="S_R_A_B_BARREL"/>
    <property type="match status" value="1"/>
</dbReference>
<dbReference type="SMART" id="SM00886">
    <property type="entry name" value="Dabb"/>
    <property type="match status" value="1"/>
</dbReference>
<dbReference type="InterPro" id="IPR044662">
    <property type="entry name" value="HS1/DABB1-like"/>
</dbReference>
<dbReference type="Pfam" id="PF07876">
    <property type="entry name" value="Dabb"/>
    <property type="match status" value="1"/>
</dbReference>
<dbReference type="PANTHER" id="PTHR33178:SF10">
    <property type="entry name" value="STRESS-RESPONSE A_B BARREL DOMAIN-CONTAINING PROTEIN"/>
    <property type="match status" value="1"/>
</dbReference>
<name>A0A7S2XK45_9EUKA</name>
<reference evidence="3" key="1">
    <citation type="submission" date="2021-01" db="EMBL/GenBank/DDBJ databases">
        <authorList>
            <person name="Corre E."/>
            <person name="Pelletier E."/>
            <person name="Niang G."/>
            <person name="Scheremetjew M."/>
            <person name="Finn R."/>
            <person name="Kale V."/>
            <person name="Holt S."/>
            <person name="Cochrane G."/>
            <person name="Meng A."/>
            <person name="Brown T."/>
            <person name="Cohen L."/>
        </authorList>
    </citation>
    <scope>NUCLEOTIDE SEQUENCE</scope>
    <source>
        <strain evidence="3">CCMP622</strain>
    </source>
</reference>
<evidence type="ECO:0000313" key="3">
    <source>
        <dbReference type="EMBL" id="CAD9777896.1"/>
    </source>
</evidence>
<evidence type="ECO:0000256" key="1">
    <source>
        <dbReference type="ARBA" id="ARBA00011738"/>
    </source>
</evidence>